<dbReference type="RefSeq" id="WP_071312555.1">
    <property type="nucleotide sequence ID" value="NZ_MLQQ01000006.1"/>
</dbReference>
<sequence>MTFEDYRKEATKGNLQIGISSSVARNFFLQANIKSLQRKFGGSFLFEKNIVSACNLSALLFLLLNTVLYLVAIKWWSIIVIPLTFYFFLICEMLAFKGENNFKISSWIIIIAISGAFAFSHHGIVVVLWIVSIPLPNFFLYVSYFLASKLLKDLSVKNKNLYEWLKGEEYLYIF</sequence>
<keyword evidence="1" id="KW-1133">Transmembrane helix</keyword>
<reference evidence="2 3" key="1">
    <citation type="submission" date="2016-10" db="EMBL/GenBank/DDBJ databases">
        <title>Draft genome sequences of four alkaliphilic bacteria belonging to the Anaerobacillus genus.</title>
        <authorList>
            <person name="Bassil N.M."/>
            <person name="Lloyd J.R."/>
        </authorList>
    </citation>
    <scope>NUCLEOTIDE SEQUENCE [LARGE SCALE GENOMIC DNA]</scope>
    <source>
        <strain evidence="2 3">DSM 15340</strain>
    </source>
</reference>
<name>A0A1S2LT29_9BACI</name>
<accession>A0A1S2LT29</accession>
<evidence type="ECO:0000256" key="1">
    <source>
        <dbReference type="SAM" id="Phobius"/>
    </source>
</evidence>
<gene>
    <name evidence="2" type="ORF">BKP35_06450</name>
</gene>
<feature type="transmembrane region" description="Helical" evidence="1">
    <location>
        <begin position="126"/>
        <end position="147"/>
    </location>
</feature>
<evidence type="ECO:0000313" key="3">
    <source>
        <dbReference type="Proteomes" id="UP000180098"/>
    </source>
</evidence>
<feature type="transmembrane region" description="Helical" evidence="1">
    <location>
        <begin position="102"/>
        <end position="120"/>
    </location>
</feature>
<feature type="transmembrane region" description="Helical" evidence="1">
    <location>
        <begin position="75"/>
        <end position="95"/>
    </location>
</feature>
<dbReference type="EMBL" id="MLQQ01000006">
    <property type="protein sequence ID" value="OIJ14515.1"/>
    <property type="molecule type" value="Genomic_DNA"/>
</dbReference>
<protein>
    <submittedName>
        <fullName evidence="2">Uncharacterized protein</fullName>
    </submittedName>
</protein>
<organism evidence="2 3">
    <name type="scientific">Anaerobacillus arseniciselenatis</name>
    <dbReference type="NCBI Taxonomy" id="85682"/>
    <lineage>
        <taxon>Bacteria</taxon>
        <taxon>Bacillati</taxon>
        <taxon>Bacillota</taxon>
        <taxon>Bacilli</taxon>
        <taxon>Bacillales</taxon>
        <taxon>Bacillaceae</taxon>
        <taxon>Anaerobacillus</taxon>
    </lineage>
</organism>
<keyword evidence="1" id="KW-0472">Membrane</keyword>
<dbReference type="AlphaFoldDB" id="A0A1S2LT29"/>
<feature type="transmembrane region" description="Helical" evidence="1">
    <location>
        <begin position="49"/>
        <end position="69"/>
    </location>
</feature>
<proteinExistence type="predicted"/>
<dbReference type="Proteomes" id="UP000180098">
    <property type="component" value="Unassembled WGS sequence"/>
</dbReference>
<keyword evidence="1" id="KW-0812">Transmembrane</keyword>
<evidence type="ECO:0000313" key="2">
    <source>
        <dbReference type="EMBL" id="OIJ14515.1"/>
    </source>
</evidence>
<comment type="caution">
    <text evidence="2">The sequence shown here is derived from an EMBL/GenBank/DDBJ whole genome shotgun (WGS) entry which is preliminary data.</text>
</comment>
<keyword evidence="3" id="KW-1185">Reference proteome</keyword>